<dbReference type="Proteomes" id="UP000494165">
    <property type="component" value="Unassembled WGS sequence"/>
</dbReference>
<dbReference type="GO" id="GO:0016671">
    <property type="term" value="F:oxidoreductase activity, acting on a sulfur group of donors, disulfide as acceptor"/>
    <property type="evidence" value="ECO:0007669"/>
    <property type="project" value="InterPro"/>
</dbReference>
<evidence type="ECO:0000256" key="1">
    <source>
        <dbReference type="ARBA" id="ARBA00004613"/>
    </source>
</evidence>
<reference evidence="7 8" key="1">
    <citation type="submission" date="2020-04" db="EMBL/GenBank/DDBJ databases">
        <authorList>
            <person name="Alioto T."/>
            <person name="Alioto T."/>
            <person name="Gomez Garrido J."/>
        </authorList>
    </citation>
    <scope>NUCLEOTIDE SEQUENCE [LARGE SCALE GENOMIC DNA]</scope>
</reference>
<dbReference type="GO" id="GO:0005576">
    <property type="term" value="C:extracellular region"/>
    <property type="evidence" value="ECO:0007669"/>
    <property type="project" value="UniProtKB-SubCell"/>
</dbReference>
<accession>A0A8S1CRQ9</accession>
<organism evidence="7 8">
    <name type="scientific">Cloeon dipterum</name>
    <dbReference type="NCBI Taxonomy" id="197152"/>
    <lineage>
        <taxon>Eukaryota</taxon>
        <taxon>Metazoa</taxon>
        <taxon>Ecdysozoa</taxon>
        <taxon>Arthropoda</taxon>
        <taxon>Hexapoda</taxon>
        <taxon>Insecta</taxon>
        <taxon>Pterygota</taxon>
        <taxon>Palaeoptera</taxon>
        <taxon>Ephemeroptera</taxon>
        <taxon>Pisciforma</taxon>
        <taxon>Baetidae</taxon>
        <taxon>Cloeon</taxon>
    </lineage>
</organism>
<evidence type="ECO:0000313" key="8">
    <source>
        <dbReference type="Proteomes" id="UP000494165"/>
    </source>
</evidence>
<dbReference type="OrthoDB" id="958254at2759"/>
<proteinExistence type="inferred from homology"/>
<dbReference type="InterPro" id="IPR004911">
    <property type="entry name" value="Interferon-induced_GILT"/>
</dbReference>
<evidence type="ECO:0008006" key="9">
    <source>
        <dbReference type="Google" id="ProtNLM"/>
    </source>
</evidence>
<protein>
    <recommendedName>
        <fullName evidence="9">Gamma-interferon-inducible lysosomal thiol reductase</fullName>
    </recommendedName>
</protein>
<dbReference type="Pfam" id="PF03227">
    <property type="entry name" value="GILT"/>
    <property type="match status" value="1"/>
</dbReference>
<dbReference type="PANTHER" id="PTHR13234">
    <property type="entry name" value="GAMMA-INTERFERON INDUCIBLE LYSOSOMAL THIOL REDUCTASE GILT"/>
    <property type="match status" value="1"/>
</dbReference>
<comment type="similarity">
    <text evidence="2">Belongs to the GILT family.</text>
</comment>
<comment type="caution">
    <text evidence="7">The sequence shown here is derived from an EMBL/GenBank/DDBJ whole genome shotgun (WGS) entry which is preliminary data.</text>
</comment>
<evidence type="ECO:0000256" key="5">
    <source>
        <dbReference type="ARBA" id="ARBA00023180"/>
    </source>
</evidence>
<comment type="subcellular location">
    <subcellularLocation>
        <location evidence="1">Secreted</location>
    </subcellularLocation>
</comment>
<sequence>MEFKVAAILCLALVSATQAVKVSVYYESLCPDSIAFIRDQYHSTYQQLGSSSITVDFLPYGKASHTQDGSGNWVFDCQHGPEECRGNKVQACGLKYITNPDLQEAYVHCVMTSSYPPDAGQSCATSVGGVSDYSAISSCISSAEGDNALVAYGDRTHALGSILSFVPTIIYDDVFNQSEQNESLYNFLGVVCRHLSSPKPSACP</sequence>
<feature type="signal peptide" evidence="6">
    <location>
        <begin position="1"/>
        <end position="19"/>
    </location>
</feature>
<evidence type="ECO:0000256" key="6">
    <source>
        <dbReference type="SAM" id="SignalP"/>
    </source>
</evidence>
<gene>
    <name evidence="7" type="ORF">CLODIP_2_CD08201</name>
</gene>
<evidence type="ECO:0000313" key="7">
    <source>
        <dbReference type="EMBL" id="CAB3370535.1"/>
    </source>
</evidence>
<evidence type="ECO:0000256" key="2">
    <source>
        <dbReference type="ARBA" id="ARBA00005679"/>
    </source>
</evidence>
<dbReference type="EMBL" id="CADEPI010000053">
    <property type="protein sequence ID" value="CAB3370535.1"/>
    <property type="molecule type" value="Genomic_DNA"/>
</dbReference>
<keyword evidence="3" id="KW-0964">Secreted</keyword>
<evidence type="ECO:0000256" key="4">
    <source>
        <dbReference type="ARBA" id="ARBA00022729"/>
    </source>
</evidence>
<dbReference type="AlphaFoldDB" id="A0A8S1CRQ9"/>
<evidence type="ECO:0000256" key="3">
    <source>
        <dbReference type="ARBA" id="ARBA00022525"/>
    </source>
</evidence>
<feature type="chain" id="PRO_5035794748" description="Gamma-interferon-inducible lysosomal thiol reductase" evidence="6">
    <location>
        <begin position="20"/>
        <end position="204"/>
    </location>
</feature>
<name>A0A8S1CRQ9_9INSE</name>
<keyword evidence="4 6" id="KW-0732">Signal</keyword>
<keyword evidence="8" id="KW-1185">Reference proteome</keyword>
<keyword evidence="5" id="KW-0325">Glycoprotein</keyword>
<dbReference type="PANTHER" id="PTHR13234:SF8">
    <property type="entry name" value="GAMMA-INTERFERON-INDUCIBLE LYSOSOMAL THIOL REDUCTASE"/>
    <property type="match status" value="1"/>
</dbReference>